<evidence type="ECO:0000313" key="5">
    <source>
        <dbReference type="Proteomes" id="UP000006732"/>
    </source>
</evidence>
<evidence type="ECO:0000259" key="3">
    <source>
        <dbReference type="Pfam" id="PF02775"/>
    </source>
</evidence>
<accession>A1AL81</accession>
<dbReference type="HOGENOM" id="CLU_058423_0_0_7"/>
<dbReference type="STRING" id="338966.Ppro_0469"/>
<reference evidence="4 5" key="1">
    <citation type="submission" date="2006-10" db="EMBL/GenBank/DDBJ databases">
        <title>Complete sequence of chromosome of Pelobacter propionicus DSM 2379.</title>
        <authorList>
            <consortium name="US DOE Joint Genome Institute"/>
            <person name="Copeland A."/>
            <person name="Lucas S."/>
            <person name="Lapidus A."/>
            <person name="Barry K."/>
            <person name="Detter J.C."/>
            <person name="Glavina del Rio T."/>
            <person name="Hammon N."/>
            <person name="Israni S."/>
            <person name="Dalin E."/>
            <person name="Tice H."/>
            <person name="Pitluck S."/>
            <person name="Saunders E."/>
            <person name="Brettin T."/>
            <person name="Bruce D."/>
            <person name="Han C."/>
            <person name="Tapia R."/>
            <person name="Schmutz J."/>
            <person name="Larimer F."/>
            <person name="Land M."/>
            <person name="Hauser L."/>
            <person name="Kyrpides N."/>
            <person name="Kim E."/>
            <person name="Lovley D."/>
            <person name="Richardson P."/>
        </authorList>
    </citation>
    <scope>NUCLEOTIDE SEQUENCE [LARGE SCALE GENOMIC DNA]</scope>
    <source>
        <strain evidence="5">DSM 2379 / NBRC 103807 / OttBd1</strain>
    </source>
</reference>
<keyword evidence="5" id="KW-1185">Reference proteome</keyword>
<dbReference type="RefSeq" id="WP_011734415.1">
    <property type="nucleotide sequence ID" value="NC_008609.1"/>
</dbReference>
<dbReference type="InterPro" id="IPR029061">
    <property type="entry name" value="THDP-binding"/>
</dbReference>
<evidence type="ECO:0000256" key="2">
    <source>
        <dbReference type="SAM" id="MobiDB-lite"/>
    </source>
</evidence>
<dbReference type="PANTHER" id="PTHR42897:SF1">
    <property type="entry name" value="2-OXOACID OXIDOREDUCTASE (FERREDOXIN)"/>
    <property type="match status" value="1"/>
</dbReference>
<dbReference type="OrthoDB" id="9794954at2"/>
<dbReference type="AlphaFoldDB" id="A1AL81"/>
<dbReference type="GO" id="GO:0016491">
    <property type="term" value="F:oxidoreductase activity"/>
    <property type="evidence" value="ECO:0007669"/>
    <property type="project" value="UniProtKB-KW"/>
</dbReference>
<dbReference type="GO" id="GO:0044281">
    <property type="term" value="P:small molecule metabolic process"/>
    <property type="evidence" value="ECO:0007669"/>
    <property type="project" value="UniProtKB-ARBA"/>
</dbReference>
<dbReference type="Gene3D" id="3.40.50.970">
    <property type="match status" value="2"/>
</dbReference>
<dbReference type="EMBL" id="CP000482">
    <property type="protein sequence ID" value="ABK98101.1"/>
    <property type="molecule type" value="Genomic_DNA"/>
</dbReference>
<protein>
    <submittedName>
        <fullName evidence="4">Thiamine pyrophosphate enzyme domain protein TPP-binding protein</fullName>
    </submittedName>
</protein>
<dbReference type="CDD" id="cd03376">
    <property type="entry name" value="TPP_PFOR_porB_like"/>
    <property type="match status" value="1"/>
</dbReference>
<sequence>MSTKILDLPTSEHMLPGNRACAGCGIGIGLRSITKALDGKMVLVNPASCLTVLGGMYPVSSMMIPWINVSFPSTAAAAAGVVAGLRALGRADEMTVLAMVGDGGTGDIGIQALSGAAERNDDFIYVCYDNEAYMNTGTQRSGLTPHGARTTTTSRGKKENPKDLPAIMEAHAVPYIASTSAAYPTDVYDKVVKARSIKGLRYLHMNVPCPSGWGFDPRDTVKLGKLAVDTGLVVLYEIEDGVFRLTERSATLAKGGKPLVPVSQFFATQARFKTMTPQNIADVQAWVDRRWSGYVARHSAS</sequence>
<name>A1AL81_PELPD</name>
<dbReference type="InterPro" id="IPR011766">
    <property type="entry name" value="TPP_enzyme_TPP-bd"/>
</dbReference>
<dbReference type="KEGG" id="ppd:Ppro_0469"/>
<gene>
    <name evidence="4" type="ordered locus">Ppro_0469</name>
</gene>
<organism evidence="4 5">
    <name type="scientific">Pelobacter propionicus (strain DSM 2379 / NBRC 103807 / OttBd1)</name>
    <dbReference type="NCBI Taxonomy" id="338966"/>
    <lineage>
        <taxon>Bacteria</taxon>
        <taxon>Pseudomonadati</taxon>
        <taxon>Thermodesulfobacteriota</taxon>
        <taxon>Desulfuromonadia</taxon>
        <taxon>Desulfuromonadales</taxon>
        <taxon>Desulfuromonadaceae</taxon>
        <taxon>Pelobacter</taxon>
    </lineage>
</organism>
<proteinExistence type="predicted"/>
<feature type="region of interest" description="Disordered" evidence="2">
    <location>
        <begin position="138"/>
        <end position="161"/>
    </location>
</feature>
<dbReference type="eggNOG" id="COG1013">
    <property type="taxonomic scope" value="Bacteria"/>
</dbReference>
<feature type="domain" description="Thiamine pyrophosphate enzyme TPP-binding" evidence="3">
    <location>
        <begin position="70"/>
        <end position="203"/>
    </location>
</feature>
<dbReference type="GO" id="GO:0030976">
    <property type="term" value="F:thiamine pyrophosphate binding"/>
    <property type="evidence" value="ECO:0007669"/>
    <property type="project" value="InterPro"/>
</dbReference>
<dbReference type="InterPro" id="IPR051479">
    <property type="entry name" value="PorB-like"/>
</dbReference>
<dbReference type="SUPFAM" id="SSF52518">
    <property type="entry name" value="Thiamin diphosphate-binding fold (THDP-binding)"/>
    <property type="match status" value="1"/>
</dbReference>
<evidence type="ECO:0000313" key="4">
    <source>
        <dbReference type="EMBL" id="ABK98101.1"/>
    </source>
</evidence>
<evidence type="ECO:0000256" key="1">
    <source>
        <dbReference type="ARBA" id="ARBA00023002"/>
    </source>
</evidence>
<dbReference type="Proteomes" id="UP000006732">
    <property type="component" value="Chromosome"/>
</dbReference>
<dbReference type="Pfam" id="PF02775">
    <property type="entry name" value="TPP_enzyme_C"/>
    <property type="match status" value="1"/>
</dbReference>
<keyword evidence="1" id="KW-0560">Oxidoreductase</keyword>
<dbReference type="PANTHER" id="PTHR42897">
    <property type="entry name" value="PYRUVATE SYNTHASE SUBUNIT PORB"/>
    <property type="match status" value="1"/>
</dbReference>